<keyword evidence="5" id="KW-1185">Reference proteome</keyword>
<dbReference type="InterPro" id="IPR011990">
    <property type="entry name" value="TPR-like_helical_dom_sf"/>
</dbReference>
<dbReference type="InterPro" id="IPR046960">
    <property type="entry name" value="PPR_At4g14850-like_plant"/>
</dbReference>
<dbReference type="GO" id="GO:0009451">
    <property type="term" value="P:RNA modification"/>
    <property type="evidence" value="ECO:0007669"/>
    <property type="project" value="InterPro"/>
</dbReference>
<feature type="repeat" description="PPR" evidence="2">
    <location>
        <begin position="499"/>
        <end position="533"/>
    </location>
</feature>
<dbReference type="InterPro" id="IPR002885">
    <property type="entry name" value="PPR_rpt"/>
</dbReference>
<dbReference type="GO" id="GO:0048731">
    <property type="term" value="P:system development"/>
    <property type="evidence" value="ECO:0007669"/>
    <property type="project" value="UniProtKB-ARBA"/>
</dbReference>
<dbReference type="OrthoDB" id="185373at2759"/>
<comment type="caution">
    <text evidence="4">The sequence shown here is derived from an EMBL/GenBank/DDBJ whole genome shotgun (WGS) entry which is preliminary data.</text>
</comment>
<evidence type="ECO:0000313" key="4">
    <source>
        <dbReference type="EMBL" id="KAH7443758.1"/>
    </source>
</evidence>
<dbReference type="Pfam" id="PF01535">
    <property type="entry name" value="PPR"/>
    <property type="match status" value="2"/>
</dbReference>
<dbReference type="PANTHER" id="PTHR24015:SF548">
    <property type="entry name" value="OS08G0340900 PROTEIN"/>
    <property type="match status" value="1"/>
</dbReference>
<feature type="repeat" description="PPR" evidence="2">
    <location>
        <begin position="193"/>
        <end position="227"/>
    </location>
</feature>
<dbReference type="PROSITE" id="PS51375">
    <property type="entry name" value="PPR"/>
    <property type="match status" value="5"/>
</dbReference>
<protein>
    <recommendedName>
        <fullName evidence="6">Pentatricopeptide repeat-containing protein</fullName>
    </recommendedName>
</protein>
<accession>A0A8T2V9J6</accession>
<keyword evidence="3" id="KW-0812">Transmembrane</keyword>
<sequence>MEVKLPAIALNIVRTEQKRKPFSFLYWLLCVCVCACFIEAVNSSCSLLLYSAVMLDMVQQHSAEEKRPTSLQGNPSSAKDFGSLSVEFAVGVPDKVLSKVNPSGHGGTSVHNTDKVSPMGEHRFVDRTALFSLIKTCGKHKDLQRGSTVHTDVLERGLLKNDVGLFNALLSMYMKCGAPLKAQKMFDEQLMRNVVSWNALITGYVQQGLSDKALGCYEQMLDEGLSPNAVTFLCILKACGNTKDLDKGEAIHAEIGRQGLTEKDLVLGTALVDMYAKCGALHKAQSVFDSFNLQDTVMWNALLSGYAQNGLGHKVLSYYEQMKSKKIRPDSVTYIAVLKACGSIGALKKGTEIHHELRGQGLLYKDIMVGTALVDMYAKCGALVEAKGAFNELPAPNVATWNALIAGYAHKGMGKEALTCFEQMQDDGITPDMVTFVCTITACGSIRALEKGKEIHKEADRQGLLEKDNVLGNALIDMYAKCGSLDKAQETLDKLRKRDVATWTALIAGYVQHGLDDEALSCYARMREEGVHPDDVTFGCILRACGNLGAVLTGEAIHAEVGLQERDSVLGTALVDMYAKCGLLGKAQAVFDKLLVQSIAAWTALITGYGQIGWTEKVIDVFSKMTEEGIEPNLVTFIVLLTACSHAGLVDEGQMYFEKMISMYCIHPTSEHYTCIVDTLSRAGQFNMAICIIQTVPQADHLLLWSVMMGACRKWSDVELGKQVFEHAIMLDEERRAAYICLDHLYSASDL</sequence>
<gene>
    <name evidence="4" type="ORF">KP509_02G049700</name>
</gene>
<dbReference type="Pfam" id="PF13041">
    <property type="entry name" value="PPR_2"/>
    <property type="match status" value="5"/>
</dbReference>
<organism evidence="4 5">
    <name type="scientific">Ceratopteris richardii</name>
    <name type="common">Triangle waterfern</name>
    <dbReference type="NCBI Taxonomy" id="49495"/>
    <lineage>
        <taxon>Eukaryota</taxon>
        <taxon>Viridiplantae</taxon>
        <taxon>Streptophyta</taxon>
        <taxon>Embryophyta</taxon>
        <taxon>Tracheophyta</taxon>
        <taxon>Polypodiopsida</taxon>
        <taxon>Polypodiidae</taxon>
        <taxon>Polypodiales</taxon>
        <taxon>Pteridineae</taxon>
        <taxon>Pteridaceae</taxon>
        <taxon>Parkerioideae</taxon>
        <taxon>Ceratopteris</taxon>
    </lineage>
</organism>
<feature type="transmembrane region" description="Helical" evidence="3">
    <location>
        <begin position="24"/>
        <end position="50"/>
    </location>
</feature>
<dbReference type="Gene3D" id="1.25.40.10">
    <property type="entry name" value="Tetratricopeptide repeat domain"/>
    <property type="match status" value="4"/>
</dbReference>
<keyword evidence="3" id="KW-1133">Transmembrane helix</keyword>
<dbReference type="FunFam" id="1.25.40.10:FF:000158">
    <property type="entry name" value="pentatricopeptide repeat-containing protein At2g33680"/>
    <property type="match status" value="1"/>
</dbReference>
<reference evidence="4" key="1">
    <citation type="submission" date="2021-08" db="EMBL/GenBank/DDBJ databases">
        <title>WGS assembly of Ceratopteris richardii.</title>
        <authorList>
            <person name="Marchant D.B."/>
            <person name="Chen G."/>
            <person name="Jenkins J."/>
            <person name="Shu S."/>
            <person name="Leebens-Mack J."/>
            <person name="Grimwood J."/>
            <person name="Schmutz J."/>
            <person name="Soltis P."/>
            <person name="Soltis D."/>
            <person name="Chen Z.-H."/>
        </authorList>
    </citation>
    <scope>NUCLEOTIDE SEQUENCE</scope>
    <source>
        <strain evidence="4">Whitten #5841</strain>
        <tissue evidence="4">Leaf</tissue>
    </source>
</reference>
<feature type="repeat" description="PPR" evidence="2">
    <location>
        <begin position="397"/>
        <end position="431"/>
    </location>
</feature>
<dbReference type="FunFam" id="1.25.40.10:FF:000031">
    <property type="entry name" value="Pentatricopeptide repeat-containing protein mitochondrial"/>
    <property type="match status" value="3"/>
</dbReference>
<dbReference type="AlphaFoldDB" id="A0A8T2V9J6"/>
<feature type="repeat" description="PPR" evidence="2">
    <location>
        <begin position="295"/>
        <end position="329"/>
    </location>
</feature>
<evidence type="ECO:0000256" key="1">
    <source>
        <dbReference type="ARBA" id="ARBA00022737"/>
    </source>
</evidence>
<keyword evidence="1" id="KW-0677">Repeat</keyword>
<dbReference type="SUPFAM" id="SSF48452">
    <property type="entry name" value="TPR-like"/>
    <property type="match status" value="1"/>
</dbReference>
<evidence type="ECO:0000313" key="5">
    <source>
        <dbReference type="Proteomes" id="UP000825935"/>
    </source>
</evidence>
<dbReference type="Proteomes" id="UP000825935">
    <property type="component" value="Chromosome 2"/>
</dbReference>
<evidence type="ECO:0008006" key="6">
    <source>
        <dbReference type="Google" id="ProtNLM"/>
    </source>
</evidence>
<proteinExistence type="predicted"/>
<dbReference type="NCBIfam" id="TIGR00756">
    <property type="entry name" value="PPR"/>
    <property type="match status" value="5"/>
</dbReference>
<dbReference type="OMA" id="CACFIEA"/>
<name>A0A8T2V9J6_CERRI</name>
<evidence type="ECO:0000256" key="3">
    <source>
        <dbReference type="SAM" id="Phobius"/>
    </source>
</evidence>
<keyword evidence="3" id="KW-0472">Membrane</keyword>
<dbReference type="FunFam" id="1.25.40.10:FF:000073">
    <property type="entry name" value="Pentatricopeptide repeat-containing protein chloroplastic"/>
    <property type="match status" value="1"/>
</dbReference>
<dbReference type="PANTHER" id="PTHR24015">
    <property type="entry name" value="OS07G0578800 PROTEIN-RELATED"/>
    <property type="match status" value="1"/>
</dbReference>
<dbReference type="GO" id="GO:0003723">
    <property type="term" value="F:RNA binding"/>
    <property type="evidence" value="ECO:0007669"/>
    <property type="project" value="InterPro"/>
</dbReference>
<evidence type="ECO:0000256" key="2">
    <source>
        <dbReference type="PROSITE-ProRule" id="PRU00708"/>
    </source>
</evidence>
<feature type="repeat" description="PPR" evidence="2">
    <location>
        <begin position="598"/>
        <end position="632"/>
    </location>
</feature>
<dbReference type="EMBL" id="CM035407">
    <property type="protein sequence ID" value="KAH7443758.1"/>
    <property type="molecule type" value="Genomic_DNA"/>
</dbReference>